<comment type="caution">
    <text evidence="1">The sequence shown here is derived from an EMBL/GenBank/DDBJ whole genome shotgun (WGS) entry which is preliminary data.</text>
</comment>
<sequence>MAKTIDISGKLTNERPVLKLGEGKEYEIDNRKNTVLAIQSKMDEGSEGTAYLDEVLELALGKEAVKEINESGVSFTDYQIIFVAALAGALGEEFEAVEARFLAAKREA</sequence>
<protein>
    <submittedName>
        <fullName evidence="1">Uncharacterized protein</fullName>
    </submittedName>
</protein>
<accession>A0A919YH30</accession>
<dbReference type="RefSeq" id="WP_212981536.1">
    <property type="nucleotide sequence ID" value="NZ_AP025343.1"/>
</dbReference>
<keyword evidence="2" id="KW-1185">Reference proteome</keyword>
<proteinExistence type="predicted"/>
<evidence type="ECO:0000313" key="1">
    <source>
        <dbReference type="EMBL" id="GIO51561.1"/>
    </source>
</evidence>
<reference evidence="1 2" key="1">
    <citation type="submission" date="2021-03" db="EMBL/GenBank/DDBJ databases">
        <title>Antimicrobial resistance genes in bacteria isolated from Japanese honey, and their potential for conferring macrolide and lincosamide resistance in the American foulbrood pathogen Paenibacillus larvae.</title>
        <authorList>
            <person name="Okamoto M."/>
            <person name="Kumagai M."/>
            <person name="Kanamori H."/>
            <person name="Takamatsu D."/>
        </authorList>
    </citation>
    <scope>NUCLEOTIDE SEQUENCE [LARGE SCALE GENOMIC DNA]</scope>
    <source>
        <strain evidence="1 2">J34TS1</strain>
    </source>
</reference>
<dbReference type="EMBL" id="BORT01000057">
    <property type="protein sequence ID" value="GIO51561.1"/>
    <property type="molecule type" value="Genomic_DNA"/>
</dbReference>
<dbReference type="Proteomes" id="UP000682811">
    <property type="component" value="Unassembled WGS sequence"/>
</dbReference>
<gene>
    <name evidence="1" type="ORF">J34TS1_63260</name>
</gene>
<organism evidence="1 2">
    <name type="scientific">Paenibacillus azoreducens</name>
    <dbReference type="NCBI Taxonomy" id="116718"/>
    <lineage>
        <taxon>Bacteria</taxon>
        <taxon>Bacillati</taxon>
        <taxon>Bacillota</taxon>
        <taxon>Bacilli</taxon>
        <taxon>Bacillales</taxon>
        <taxon>Paenibacillaceae</taxon>
        <taxon>Paenibacillus</taxon>
    </lineage>
</organism>
<name>A0A919YH30_9BACL</name>
<evidence type="ECO:0000313" key="2">
    <source>
        <dbReference type="Proteomes" id="UP000682811"/>
    </source>
</evidence>
<dbReference type="AlphaFoldDB" id="A0A919YH30"/>